<evidence type="ECO:0000256" key="2">
    <source>
        <dbReference type="SAM" id="Phobius"/>
    </source>
</evidence>
<keyword evidence="1" id="KW-0175">Coiled coil</keyword>
<protein>
    <submittedName>
        <fullName evidence="3">Uncharacterized protein</fullName>
    </submittedName>
</protein>
<feature type="transmembrane region" description="Helical" evidence="2">
    <location>
        <begin position="186"/>
        <end position="204"/>
    </location>
</feature>
<dbReference type="RefSeq" id="WP_354635929.1">
    <property type="nucleotide sequence ID" value="NZ_CP159837.1"/>
</dbReference>
<keyword evidence="2" id="KW-0812">Transmembrane</keyword>
<gene>
    <name evidence="3" type="ORF">ABWT76_001654</name>
</gene>
<proteinExistence type="predicted"/>
<name>A0AAU8JJ59_9CYAN</name>
<accession>A0AAU8JJ59</accession>
<sequence>MMTSDDYDKIIKQKIAKGEIVKVPPKTPPILIENWVVWEYTACLYTNGIILTTAELHNWLKAEMEHQQIPVNIFFANNACWVIEGARGRAKVDEDFRPRVVASLTNSPYTDIQFIAGLDYFGDYWVNFQMMLIVQPEEIEDPPRPVPPLRPQPPKAPNVTSPIPNAALVVMAFVAVGLTFSGNQGLGFLGFLGIVGTGIIWFISKISREAAAEYERKLAQYNREEKDWKEQKEQAEKDWHRELDKIAIEREELKKNRLSRSFKWDDLRVFHEVMSLSVARVIHKNLLQKGATVKETQELNKNEEIIPKSKKDIFDDF</sequence>
<organism evidence="3">
    <name type="scientific">Planktothricoides raciborskii GIHE-MW2</name>
    <dbReference type="NCBI Taxonomy" id="2792601"/>
    <lineage>
        <taxon>Bacteria</taxon>
        <taxon>Bacillati</taxon>
        <taxon>Cyanobacteriota</taxon>
        <taxon>Cyanophyceae</taxon>
        <taxon>Oscillatoriophycideae</taxon>
        <taxon>Oscillatoriales</taxon>
        <taxon>Oscillatoriaceae</taxon>
        <taxon>Planktothricoides</taxon>
    </lineage>
</organism>
<evidence type="ECO:0000256" key="1">
    <source>
        <dbReference type="SAM" id="Coils"/>
    </source>
</evidence>
<dbReference type="EMBL" id="CP159837">
    <property type="protein sequence ID" value="XCM38781.1"/>
    <property type="molecule type" value="Genomic_DNA"/>
</dbReference>
<evidence type="ECO:0000313" key="3">
    <source>
        <dbReference type="EMBL" id="XCM38781.1"/>
    </source>
</evidence>
<reference evidence="3" key="1">
    <citation type="submission" date="2024-07" db="EMBL/GenBank/DDBJ databases">
        <authorList>
            <person name="Kim Y.J."/>
            <person name="Jeong J.Y."/>
        </authorList>
    </citation>
    <scope>NUCLEOTIDE SEQUENCE</scope>
    <source>
        <strain evidence="3">GIHE-MW2</strain>
    </source>
</reference>
<keyword evidence="2" id="KW-0472">Membrane</keyword>
<keyword evidence="2" id="KW-1133">Transmembrane helix</keyword>
<feature type="transmembrane region" description="Helical" evidence="2">
    <location>
        <begin position="159"/>
        <end position="180"/>
    </location>
</feature>
<feature type="coiled-coil region" evidence="1">
    <location>
        <begin position="204"/>
        <end position="256"/>
    </location>
</feature>
<dbReference type="AlphaFoldDB" id="A0AAU8JJ59"/>